<reference evidence="3 4" key="1">
    <citation type="submission" date="2018-07" db="EMBL/GenBank/DDBJ databases">
        <title>Genome analysis of Larkinella rosea.</title>
        <authorList>
            <person name="Zhou Z."/>
            <person name="Wang G."/>
        </authorList>
    </citation>
    <scope>NUCLEOTIDE SEQUENCE [LARGE SCALE GENOMIC DNA]</scope>
    <source>
        <strain evidence="4">zzj9</strain>
    </source>
</reference>
<evidence type="ECO:0000313" key="4">
    <source>
        <dbReference type="Proteomes" id="UP000253383"/>
    </source>
</evidence>
<feature type="domain" description="HTH LytTR-type" evidence="2">
    <location>
        <begin position="218"/>
        <end position="314"/>
    </location>
</feature>
<keyword evidence="1" id="KW-0812">Transmembrane</keyword>
<dbReference type="SMART" id="SM00850">
    <property type="entry name" value="LytTR"/>
    <property type="match status" value="1"/>
</dbReference>
<dbReference type="EMBL" id="QOWE01000011">
    <property type="protein sequence ID" value="RCR68814.1"/>
    <property type="molecule type" value="Genomic_DNA"/>
</dbReference>
<comment type="caution">
    <text evidence="3">The sequence shown here is derived from an EMBL/GenBank/DDBJ whole genome shotgun (WGS) entry which is preliminary data.</text>
</comment>
<dbReference type="PANTHER" id="PTHR37299">
    <property type="entry name" value="TRANSCRIPTIONAL REGULATOR-RELATED"/>
    <property type="match status" value="1"/>
</dbReference>
<dbReference type="InterPro" id="IPR007492">
    <property type="entry name" value="LytTR_DNA-bd_dom"/>
</dbReference>
<proteinExistence type="predicted"/>
<accession>A0A368JQ71</accession>
<evidence type="ECO:0000313" key="3">
    <source>
        <dbReference type="EMBL" id="RCR68814.1"/>
    </source>
</evidence>
<dbReference type="InterPro" id="IPR046947">
    <property type="entry name" value="LytR-like"/>
</dbReference>
<feature type="transmembrane region" description="Helical" evidence="1">
    <location>
        <begin position="105"/>
        <end position="129"/>
    </location>
</feature>
<dbReference type="PANTHER" id="PTHR37299:SF1">
    <property type="entry name" value="STAGE 0 SPORULATION PROTEIN A HOMOLOG"/>
    <property type="match status" value="1"/>
</dbReference>
<protein>
    <submittedName>
        <fullName evidence="3">LytTR family transcriptional regulator</fullName>
    </submittedName>
</protein>
<dbReference type="PROSITE" id="PS50930">
    <property type="entry name" value="HTH_LYTTR"/>
    <property type="match status" value="1"/>
</dbReference>
<name>A0A368JQ71_9BACT</name>
<feature type="transmembrane region" description="Helical" evidence="1">
    <location>
        <begin position="23"/>
        <end position="41"/>
    </location>
</feature>
<dbReference type="OrthoDB" id="1187461at2"/>
<dbReference type="AlphaFoldDB" id="A0A368JQ71"/>
<keyword evidence="1" id="KW-0472">Membrane</keyword>
<sequence>MIGVAMTEVPLNLKYIRRPFKSLSILLLAVFTFEAFNWLFAFEKKLVKVEEYGGLLGYLWIFLRGGILPEISTLVILLMLLNIYHEACRIKKIELTPRNILNYEVKILPVMLVAFFLFNPVTQTVRYLLVNFPNYDLELYLGNYIQGTYSLKYYSFYLIPVLIMGYGAVNGSLLVDILEQRRQRKRSSEAPDPFQSLVPQPGAFLTHLKGKNNFGETILAVQDCFWFETEDRYYYAVHPTGRFSITKTMNELEAELNPELFFRTKRNCIINLSFVASYAYWENGKYSIRMQTPNNDETDMPRARLQDFKNRLVRFSAQEVEYLPPKSEII</sequence>
<feature type="transmembrane region" description="Helical" evidence="1">
    <location>
        <begin position="154"/>
        <end position="178"/>
    </location>
</feature>
<evidence type="ECO:0000259" key="2">
    <source>
        <dbReference type="PROSITE" id="PS50930"/>
    </source>
</evidence>
<dbReference type="GO" id="GO:0000156">
    <property type="term" value="F:phosphorelay response regulator activity"/>
    <property type="evidence" value="ECO:0007669"/>
    <property type="project" value="InterPro"/>
</dbReference>
<gene>
    <name evidence="3" type="ORF">DUE52_15140</name>
</gene>
<dbReference type="GO" id="GO:0003677">
    <property type="term" value="F:DNA binding"/>
    <property type="evidence" value="ECO:0007669"/>
    <property type="project" value="InterPro"/>
</dbReference>
<keyword evidence="4" id="KW-1185">Reference proteome</keyword>
<evidence type="ECO:0000256" key="1">
    <source>
        <dbReference type="SAM" id="Phobius"/>
    </source>
</evidence>
<dbReference type="Pfam" id="PF04397">
    <property type="entry name" value="LytTR"/>
    <property type="match status" value="1"/>
</dbReference>
<dbReference type="Proteomes" id="UP000253383">
    <property type="component" value="Unassembled WGS sequence"/>
</dbReference>
<keyword evidence="1" id="KW-1133">Transmembrane helix</keyword>
<dbReference type="Gene3D" id="2.40.50.1020">
    <property type="entry name" value="LytTr DNA-binding domain"/>
    <property type="match status" value="1"/>
</dbReference>
<organism evidence="3 4">
    <name type="scientific">Larkinella punicea</name>
    <dbReference type="NCBI Taxonomy" id="2315727"/>
    <lineage>
        <taxon>Bacteria</taxon>
        <taxon>Pseudomonadati</taxon>
        <taxon>Bacteroidota</taxon>
        <taxon>Cytophagia</taxon>
        <taxon>Cytophagales</taxon>
        <taxon>Spirosomataceae</taxon>
        <taxon>Larkinella</taxon>
    </lineage>
</organism>
<feature type="transmembrane region" description="Helical" evidence="1">
    <location>
        <begin position="61"/>
        <end position="84"/>
    </location>
</feature>